<dbReference type="EMBL" id="KV417481">
    <property type="protein sequence ID" value="KZP33793.1"/>
    <property type="molecule type" value="Genomic_DNA"/>
</dbReference>
<gene>
    <name evidence="2" type="ORF">FIBSPDRAFT_1035787</name>
</gene>
<accession>A0A166WIL0</accession>
<dbReference type="AlphaFoldDB" id="A0A166WIL0"/>
<dbReference type="Proteomes" id="UP000076532">
    <property type="component" value="Unassembled WGS sequence"/>
</dbReference>
<evidence type="ECO:0000256" key="1">
    <source>
        <dbReference type="SAM" id="MobiDB-lite"/>
    </source>
</evidence>
<name>A0A166WIL0_9AGAM</name>
<reference evidence="2 3" key="1">
    <citation type="journal article" date="2016" name="Mol. Biol. Evol.">
        <title>Comparative Genomics of Early-Diverging Mushroom-Forming Fungi Provides Insights into the Origins of Lignocellulose Decay Capabilities.</title>
        <authorList>
            <person name="Nagy L.G."/>
            <person name="Riley R."/>
            <person name="Tritt A."/>
            <person name="Adam C."/>
            <person name="Daum C."/>
            <person name="Floudas D."/>
            <person name="Sun H."/>
            <person name="Yadav J.S."/>
            <person name="Pangilinan J."/>
            <person name="Larsson K.H."/>
            <person name="Matsuura K."/>
            <person name="Barry K."/>
            <person name="Labutti K."/>
            <person name="Kuo R."/>
            <person name="Ohm R.A."/>
            <person name="Bhattacharya S.S."/>
            <person name="Shirouzu T."/>
            <person name="Yoshinaga Y."/>
            <person name="Martin F.M."/>
            <person name="Grigoriev I.V."/>
            <person name="Hibbett D.S."/>
        </authorList>
    </citation>
    <scope>NUCLEOTIDE SEQUENCE [LARGE SCALE GENOMIC DNA]</scope>
    <source>
        <strain evidence="2 3">CBS 109695</strain>
    </source>
</reference>
<keyword evidence="3" id="KW-1185">Reference proteome</keyword>
<feature type="region of interest" description="Disordered" evidence="1">
    <location>
        <begin position="1"/>
        <end position="23"/>
    </location>
</feature>
<organism evidence="2 3">
    <name type="scientific">Athelia psychrophila</name>
    <dbReference type="NCBI Taxonomy" id="1759441"/>
    <lineage>
        <taxon>Eukaryota</taxon>
        <taxon>Fungi</taxon>
        <taxon>Dikarya</taxon>
        <taxon>Basidiomycota</taxon>
        <taxon>Agaricomycotina</taxon>
        <taxon>Agaricomycetes</taxon>
        <taxon>Agaricomycetidae</taxon>
        <taxon>Atheliales</taxon>
        <taxon>Atheliaceae</taxon>
        <taxon>Athelia</taxon>
    </lineage>
</organism>
<evidence type="ECO:0000313" key="3">
    <source>
        <dbReference type="Proteomes" id="UP000076532"/>
    </source>
</evidence>
<protein>
    <submittedName>
        <fullName evidence="2">Uncharacterized protein</fullName>
    </submittedName>
</protein>
<proteinExistence type="predicted"/>
<sequence length="115" mass="12605">MQNQRRTAPTPPQSPVSGQPSLAEHFSPDYCDLDDGNAIVLAVKDAGPYLEKALLQLEARTSSMTPVATAIPNACPLLSWIHRRRLPILKPKFSALCFVPRDSYERGTLGYNAPS</sequence>
<evidence type="ECO:0000313" key="2">
    <source>
        <dbReference type="EMBL" id="KZP33793.1"/>
    </source>
</evidence>